<name>A0A0P7BR74_9HYPO</name>
<comment type="caution">
    <text evidence="9">The sequence shown here is derived from an EMBL/GenBank/DDBJ whole genome shotgun (WGS) entry which is preliminary data.</text>
</comment>
<dbReference type="OrthoDB" id="3936451at2759"/>
<feature type="domain" description="Rhodopsin" evidence="8">
    <location>
        <begin position="28"/>
        <end position="266"/>
    </location>
</feature>
<feature type="transmembrane region" description="Helical" evidence="7">
    <location>
        <begin position="203"/>
        <end position="221"/>
    </location>
</feature>
<dbReference type="InterPro" id="IPR052337">
    <property type="entry name" value="SAT4-like"/>
</dbReference>
<dbReference type="PANTHER" id="PTHR33048">
    <property type="entry name" value="PTH11-LIKE INTEGRAL MEMBRANE PROTEIN (AFU_ORTHOLOGUE AFUA_5G11245)"/>
    <property type="match status" value="1"/>
</dbReference>
<keyword evidence="4 7" id="KW-0472">Membrane</keyword>
<proteinExistence type="inferred from homology"/>
<keyword evidence="3 7" id="KW-1133">Transmembrane helix</keyword>
<keyword evidence="10" id="KW-1185">Reference proteome</keyword>
<comment type="subcellular location">
    <subcellularLocation>
        <location evidence="1">Membrane</location>
        <topology evidence="1">Multi-pass membrane protein</topology>
    </subcellularLocation>
</comment>
<reference evidence="9 10" key="1">
    <citation type="submission" date="2015-09" db="EMBL/GenBank/DDBJ databases">
        <title>Draft genome of a European isolate of the apple canker pathogen Neonectria ditissima.</title>
        <authorList>
            <person name="Gomez-Cortecero A."/>
            <person name="Harrison R.J."/>
            <person name="Armitage A.D."/>
        </authorList>
    </citation>
    <scope>NUCLEOTIDE SEQUENCE [LARGE SCALE GENOMIC DNA]</scope>
    <source>
        <strain evidence="9 10">R09/05</strain>
    </source>
</reference>
<evidence type="ECO:0000313" key="10">
    <source>
        <dbReference type="Proteomes" id="UP000050424"/>
    </source>
</evidence>
<evidence type="ECO:0000256" key="7">
    <source>
        <dbReference type="SAM" id="Phobius"/>
    </source>
</evidence>
<evidence type="ECO:0000256" key="2">
    <source>
        <dbReference type="ARBA" id="ARBA00022692"/>
    </source>
</evidence>
<evidence type="ECO:0000313" key="9">
    <source>
        <dbReference type="EMBL" id="KPM43925.1"/>
    </source>
</evidence>
<feature type="transmembrane region" description="Helical" evidence="7">
    <location>
        <begin position="12"/>
        <end position="32"/>
    </location>
</feature>
<evidence type="ECO:0000256" key="4">
    <source>
        <dbReference type="ARBA" id="ARBA00023136"/>
    </source>
</evidence>
<accession>A0A0P7BR74</accession>
<dbReference type="Proteomes" id="UP000050424">
    <property type="component" value="Unassembled WGS sequence"/>
</dbReference>
<organism evidence="9 10">
    <name type="scientific">Neonectria ditissima</name>
    <dbReference type="NCBI Taxonomy" id="78410"/>
    <lineage>
        <taxon>Eukaryota</taxon>
        <taxon>Fungi</taxon>
        <taxon>Dikarya</taxon>
        <taxon>Ascomycota</taxon>
        <taxon>Pezizomycotina</taxon>
        <taxon>Sordariomycetes</taxon>
        <taxon>Hypocreomycetidae</taxon>
        <taxon>Hypocreales</taxon>
        <taxon>Nectriaceae</taxon>
        <taxon>Neonectria</taxon>
    </lineage>
</organism>
<evidence type="ECO:0000256" key="6">
    <source>
        <dbReference type="SAM" id="MobiDB-lite"/>
    </source>
</evidence>
<feature type="transmembrane region" description="Helical" evidence="7">
    <location>
        <begin position="44"/>
        <end position="67"/>
    </location>
</feature>
<feature type="transmembrane region" description="Helical" evidence="7">
    <location>
        <begin position="165"/>
        <end position="191"/>
    </location>
</feature>
<dbReference type="AlphaFoldDB" id="A0A0P7BR74"/>
<evidence type="ECO:0000256" key="5">
    <source>
        <dbReference type="ARBA" id="ARBA00038359"/>
    </source>
</evidence>
<keyword evidence="2 7" id="KW-0812">Transmembrane</keyword>
<evidence type="ECO:0000259" key="8">
    <source>
        <dbReference type="Pfam" id="PF20684"/>
    </source>
</evidence>
<sequence>MAVIENRGPELLAVNITFLTTALLSIFLRCYVRTFMVHAFGIDDWLMVAGTVFFTLYASFSTAGIHYGTGRHHRDLEDEQVHTAMRCWWFCYLWYSLAMIMSKISIGWFLLRVTTSKIHRWIIYAAMLSTAVSGAVFFFVTLFQCHPISFFWNQDQDGKCIKADVVIALATLYSVTAVISDFIFAILPGLIIWKLQLHKRTKMLLIPLLAMGCVASSAVVARFPYLPQLREPDFLWNTLDVAIWSTVEQGLAITAGSLATLRPLLKLAAYRLGLTSKPISVRPSDYGLSSRHMGGSKNESYLPRGGAYTLSSVSRDGISEATDNIECGVKPSPSTNRFKVDVKREIQVTSSGRNESEEELNSPGLWTKVSTDIRK</sequence>
<dbReference type="PANTHER" id="PTHR33048:SF96">
    <property type="entry name" value="INTEGRAL MEMBRANE PROTEIN"/>
    <property type="match status" value="1"/>
</dbReference>
<evidence type="ECO:0000256" key="3">
    <source>
        <dbReference type="ARBA" id="ARBA00022989"/>
    </source>
</evidence>
<feature type="region of interest" description="Disordered" evidence="6">
    <location>
        <begin position="348"/>
        <end position="375"/>
    </location>
</feature>
<feature type="transmembrane region" description="Helical" evidence="7">
    <location>
        <begin position="87"/>
        <end position="111"/>
    </location>
</feature>
<dbReference type="Pfam" id="PF20684">
    <property type="entry name" value="Fung_rhodopsin"/>
    <property type="match status" value="1"/>
</dbReference>
<protein>
    <recommendedName>
        <fullName evidence="8">Rhodopsin domain-containing protein</fullName>
    </recommendedName>
</protein>
<feature type="transmembrane region" description="Helical" evidence="7">
    <location>
        <begin position="123"/>
        <end position="145"/>
    </location>
</feature>
<dbReference type="InterPro" id="IPR049326">
    <property type="entry name" value="Rhodopsin_dom_fungi"/>
</dbReference>
<dbReference type="GO" id="GO:0016020">
    <property type="term" value="C:membrane"/>
    <property type="evidence" value="ECO:0007669"/>
    <property type="project" value="UniProtKB-SubCell"/>
</dbReference>
<evidence type="ECO:0000256" key="1">
    <source>
        <dbReference type="ARBA" id="ARBA00004141"/>
    </source>
</evidence>
<dbReference type="EMBL" id="LKCW01000025">
    <property type="protein sequence ID" value="KPM43925.1"/>
    <property type="molecule type" value="Genomic_DNA"/>
</dbReference>
<gene>
    <name evidence="9" type="ORF">AK830_g2637</name>
</gene>
<comment type="similarity">
    <text evidence="5">Belongs to the SAT4 family.</text>
</comment>